<proteinExistence type="predicted"/>
<dbReference type="InterPro" id="IPR029058">
    <property type="entry name" value="AB_hydrolase_fold"/>
</dbReference>
<dbReference type="PANTHER" id="PTHR43358:SF4">
    <property type="entry name" value="ALPHA_BETA HYDROLASE FOLD-1 DOMAIN-CONTAINING PROTEIN"/>
    <property type="match status" value="1"/>
</dbReference>
<comment type="caution">
    <text evidence="2">The sequence shown here is derived from an EMBL/GenBank/DDBJ whole genome shotgun (WGS) entry which is preliminary data.</text>
</comment>
<evidence type="ECO:0000313" key="3">
    <source>
        <dbReference type="Proteomes" id="UP001226434"/>
    </source>
</evidence>
<dbReference type="EMBL" id="JASBRG010000007">
    <property type="protein sequence ID" value="MDI3320628.1"/>
    <property type="molecule type" value="Genomic_DNA"/>
</dbReference>
<gene>
    <name evidence="2" type="ORF">QJ048_12630</name>
</gene>
<organism evidence="2 3">
    <name type="scientific">Pinibacter soli</name>
    <dbReference type="NCBI Taxonomy" id="3044211"/>
    <lineage>
        <taxon>Bacteria</taxon>
        <taxon>Pseudomonadati</taxon>
        <taxon>Bacteroidota</taxon>
        <taxon>Chitinophagia</taxon>
        <taxon>Chitinophagales</taxon>
        <taxon>Chitinophagaceae</taxon>
        <taxon>Pinibacter</taxon>
    </lineage>
</organism>
<keyword evidence="3" id="KW-1185">Reference proteome</keyword>
<dbReference type="Proteomes" id="UP001226434">
    <property type="component" value="Unassembled WGS sequence"/>
</dbReference>
<dbReference type="Gene3D" id="3.40.50.1820">
    <property type="entry name" value="alpha/beta hydrolase"/>
    <property type="match status" value="1"/>
</dbReference>
<dbReference type="SUPFAM" id="SSF53474">
    <property type="entry name" value="alpha/beta-Hydrolases"/>
    <property type="match status" value="1"/>
</dbReference>
<dbReference type="InterPro" id="IPR052920">
    <property type="entry name" value="DNA-binding_regulatory"/>
</dbReference>
<accession>A0ABT6RDH1</accession>
<name>A0ABT6RDH1_9BACT</name>
<sequence length="209" mass="23487">MDTGGEKSSMLDKAAIFDSLQYNTFLIDFMGSGGSEGNTTTIGFKEAEEVWTTYEYLKSKGIKDIYLFGTSMGAVAIMKAIKDYDLKPKAIIIECPFGTMYQTVSARFKNMNVPTFPIASLLVFWGGVQNNFWAFGHNPVDYAKSITCPTLLLYGEQDKNVSRQEIDAIFKNLAGEKILKTYKLSGHENYLTKYRTEWTKDVSGFLFAL</sequence>
<dbReference type="Pfam" id="PF00326">
    <property type="entry name" value="Peptidase_S9"/>
    <property type="match status" value="1"/>
</dbReference>
<dbReference type="InterPro" id="IPR001375">
    <property type="entry name" value="Peptidase_S9_cat"/>
</dbReference>
<protein>
    <submittedName>
        <fullName evidence="2">Prolyl oligopeptidase family serine peptidase</fullName>
    </submittedName>
</protein>
<dbReference type="PANTHER" id="PTHR43358">
    <property type="entry name" value="ALPHA/BETA-HYDROLASE"/>
    <property type="match status" value="1"/>
</dbReference>
<evidence type="ECO:0000313" key="2">
    <source>
        <dbReference type="EMBL" id="MDI3320628.1"/>
    </source>
</evidence>
<reference evidence="2 3" key="1">
    <citation type="submission" date="2023-05" db="EMBL/GenBank/DDBJ databases">
        <title>Genome sequence of Pinibacter sp. MAH-24.</title>
        <authorList>
            <person name="Huq M.A."/>
        </authorList>
    </citation>
    <scope>NUCLEOTIDE SEQUENCE [LARGE SCALE GENOMIC DNA]</scope>
    <source>
        <strain evidence="2 3">MAH-24</strain>
    </source>
</reference>
<feature type="domain" description="Peptidase S9 prolyl oligopeptidase catalytic" evidence="1">
    <location>
        <begin position="15"/>
        <end position="206"/>
    </location>
</feature>
<evidence type="ECO:0000259" key="1">
    <source>
        <dbReference type="Pfam" id="PF00326"/>
    </source>
</evidence>